<feature type="transmembrane region" description="Helical" evidence="7">
    <location>
        <begin position="14"/>
        <end position="36"/>
    </location>
</feature>
<dbReference type="eggNOG" id="COG3944">
    <property type="taxonomic scope" value="Bacteria"/>
</dbReference>
<keyword evidence="11" id="KW-1185">Reference proteome</keyword>
<evidence type="ECO:0000256" key="1">
    <source>
        <dbReference type="ARBA" id="ARBA00004651"/>
    </source>
</evidence>
<keyword evidence="3" id="KW-1003">Cell membrane</keyword>
<evidence type="ECO:0000256" key="3">
    <source>
        <dbReference type="ARBA" id="ARBA00022475"/>
    </source>
</evidence>
<keyword evidence="6 7" id="KW-0472">Membrane</keyword>
<feature type="domain" description="Polysaccharide chain length determinant N-terminal" evidence="8">
    <location>
        <begin position="2"/>
        <end position="92"/>
    </location>
</feature>
<dbReference type="EMBL" id="CP002160">
    <property type="protein sequence ID" value="ADL50330.1"/>
    <property type="molecule type" value="Genomic_DNA"/>
</dbReference>
<dbReference type="Pfam" id="PF02706">
    <property type="entry name" value="Wzz"/>
    <property type="match status" value="1"/>
</dbReference>
<dbReference type="InterPro" id="IPR003856">
    <property type="entry name" value="LPS_length_determ_N"/>
</dbReference>
<dbReference type="Pfam" id="PF13807">
    <property type="entry name" value="GNVR"/>
    <property type="match status" value="1"/>
</dbReference>
<evidence type="ECO:0000313" key="10">
    <source>
        <dbReference type="EMBL" id="ADL50330.1"/>
    </source>
</evidence>
<dbReference type="GO" id="GO:0005886">
    <property type="term" value="C:plasma membrane"/>
    <property type="evidence" value="ECO:0007669"/>
    <property type="project" value="UniProtKB-SubCell"/>
</dbReference>
<feature type="transmembrane region" description="Helical" evidence="7">
    <location>
        <begin position="174"/>
        <end position="195"/>
    </location>
</feature>
<evidence type="ECO:0000259" key="8">
    <source>
        <dbReference type="Pfam" id="PF02706"/>
    </source>
</evidence>
<dbReference type="PANTHER" id="PTHR32309:SF13">
    <property type="entry name" value="FERRIC ENTEROBACTIN TRANSPORT PROTEIN FEPE"/>
    <property type="match status" value="1"/>
</dbReference>
<dbReference type="Proteomes" id="UP000002730">
    <property type="component" value="Chromosome"/>
</dbReference>
<dbReference type="GO" id="GO:0004713">
    <property type="term" value="F:protein tyrosine kinase activity"/>
    <property type="evidence" value="ECO:0007669"/>
    <property type="project" value="TreeGrafter"/>
</dbReference>
<name>D9SR42_CLOC7</name>
<evidence type="ECO:0000259" key="9">
    <source>
        <dbReference type="Pfam" id="PF13807"/>
    </source>
</evidence>
<proteinExistence type="inferred from homology"/>
<keyword evidence="5 7" id="KW-1133">Transmembrane helix</keyword>
<evidence type="ECO:0000256" key="4">
    <source>
        <dbReference type="ARBA" id="ARBA00022692"/>
    </source>
</evidence>
<accession>D9SR42</accession>
<dbReference type="OrthoDB" id="2360475at2"/>
<evidence type="ECO:0000313" key="11">
    <source>
        <dbReference type="Proteomes" id="UP000002730"/>
    </source>
</evidence>
<dbReference type="RefSeq" id="WP_010074893.1">
    <property type="nucleotide sequence ID" value="NC_014393.1"/>
</dbReference>
<comment type="subcellular location">
    <subcellularLocation>
        <location evidence="1">Cell membrane</location>
        <topology evidence="1">Multi-pass membrane protein</topology>
    </subcellularLocation>
</comment>
<comment type="similarity">
    <text evidence="2">Belongs to the CpsC/CapA family.</text>
</comment>
<protein>
    <submittedName>
        <fullName evidence="10">Lipopolysaccharide biosynthesis protein</fullName>
    </submittedName>
</protein>
<dbReference type="AlphaFoldDB" id="D9SR42"/>
<dbReference type="STRING" id="573061.Clocel_0557"/>
<dbReference type="PANTHER" id="PTHR32309">
    <property type="entry name" value="TYROSINE-PROTEIN KINASE"/>
    <property type="match status" value="1"/>
</dbReference>
<keyword evidence="4 7" id="KW-0812">Transmembrane</keyword>
<reference evidence="10 11" key="1">
    <citation type="submission" date="2010-08" db="EMBL/GenBank/DDBJ databases">
        <title>Complete sequence of Clostridium cellulovorans 743B.</title>
        <authorList>
            <consortium name="US DOE Joint Genome Institute"/>
            <person name="Lucas S."/>
            <person name="Copeland A."/>
            <person name="Lapidus A."/>
            <person name="Cheng J.-F."/>
            <person name="Bruce D."/>
            <person name="Goodwin L."/>
            <person name="Pitluck S."/>
            <person name="Chertkov O."/>
            <person name="Detter J.C."/>
            <person name="Han C."/>
            <person name="Tapia R."/>
            <person name="Land M."/>
            <person name="Hauser L."/>
            <person name="Chang Y.-J."/>
            <person name="Jeffries C."/>
            <person name="Kyrpides N."/>
            <person name="Ivanova N."/>
            <person name="Mikhailova N."/>
            <person name="Hemme C.L."/>
            <person name="Woyke T."/>
        </authorList>
    </citation>
    <scope>NUCLEOTIDE SEQUENCE [LARGE SCALE GENOMIC DNA]</scope>
    <source>
        <strain evidence="11">ATCC 35296 / DSM 3052 / OCM 3 / 743B</strain>
    </source>
</reference>
<dbReference type="InterPro" id="IPR050445">
    <property type="entry name" value="Bact_polysacc_biosynth/exp"/>
</dbReference>
<dbReference type="InterPro" id="IPR032807">
    <property type="entry name" value="GNVR"/>
</dbReference>
<gene>
    <name evidence="10" type="ordered locus">Clocel_0557</name>
</gene>
<sequence>MELKEYWYIIKKRLILIISFTLLCGAISGIITTFVIDKIYTADISVLIGKQESSDSEKTSTTYNDILMYQKIVKTYSQIAKSRKVADDVKEKLSLNMSSGALLGSMSVSSSTDTEFMTIRFSSKDPELAAKITNQWAASLKEISKKIKGSDNVQILDNALVPSSPSSPNVRSNVIMTLFFGFVLSIGLTFLVDYLDNTVKSEDDLSKILDSTVLGSIPDLKFEE</sequence>
<evidence type="ECO:0000256" key="5">
    <source>
        <dbReference type="ARBA" id="ARBA00022989"/>
    </source>
</evidence>
<evidence type="ECO:0000256" key="2">
    <source>
        <dbReference type="ARBA" id="ARBA00006683"/>
    </source>
</evidence>
<dbReference type="KEGG" id="ccb:Clocel_0557"/>
<evidence type="ECO:0000256" key="7">
    <source>
        <dbReference type="SAM" id="Phobius"/>
    </source>
</evidence>
<evidence type="ECO:0000256" key="6">
    <source>
        <dbReference type="ARBA" id="ARBA00023136"/>
    </source>
</evidence>
<organism evidence="10 11">
    <name type="scientific">Clostridium cellulovorans (strain ATCC 35296 / DSM 3052 / OCM 3 / 743B)</name>
    <dbReference type="NCBI Taxonomy" id="573061"/>
    <lineage>
        <taxon>Bacteria</taxon>
        <taxon>Bacillati</taxon>
        <taxon>Bacillota</taxon>
        <taxon>Clostridia</taxon>
        <taxon>Eubacteriales</taxon>
        <taxon>Clostridiaceae</taxon>
        <taxon>Clostridium</taxon>
    </lineage>
</organism>
<dbReference type="HOGENOM" id="CLU_082668_1_1_9"/>
<feature type="domain" description="Tyrosine-protein kinase G-rich" evidence="9">
    <location>
        <begin position="145"/>
        <end position="191"/>
    </location>
</feature>